<dbReference type="EMBL" id="WITJ01000012">
    <property type="protein sequence ID" value="MQW40114.1"/>
    <property type="molecule type" value="Genomic_DNA"/>
</dbReference>
<dbReference type="PROSITE" id="PS01040">
    <property type="entry name" value="SBP_BACTERIAL_5"/>
    <property type="match status" value="1"/>
</dbReference>
<dbReference type="SUPFAM" id="SSF53850">
    <property type="entry name" value="Periplasmic binding protein-like II"/>
    <property type="match status" value="1"/>
</dbReference>
<evidence type="ECO:0000313" key="10">
    <source>
        <dbReference type="Proteomes" id="UP000439550"/>
    </source>
</evidence>
<evidence type="ECO:0000256" key="3">
    <source>
        <dbReference type="ARBA" id="ARBA00022448"/>
    </source>
</evidence>
<organism evidence="9 10">
    <name type="scientific">Lactococcus hircilactis</name>
    <dbReference type="NCBI Taxonomy" id="1494462"/>
    <lineage>
        <taxon>Bacteria</taxon>
        <taxon>Bacillati</taxon>
        <taxon>Bacillota</taxon>
        <taxon>Bacilli</taxon>
        <taxon>Lactobacillales</taxon>
        <taxon>Streptococcaceae</taxon>
        <taxon>Lactococcus</taxon>
    </lineage>
</organism>
<dbReference type="PANTHER" id="PTHR30290:SF9">
    <property type="entry name" value="OLIGOPEPTIDE-BINDING PROTEIN APPA"/>
    <property type="match status" value="1"/>
</dbReference>
<keyword evidence="6" id="KW-0653">Protein transport</keyword>
<dbReference type="GO" id="GO:0015833">
    <property type="term" value="P:peptide transport"/>
    <property type="evidence" value="ECO:0007669"/>
    <property type="project" value="UniProtKB-KW"/>
</dbReference>
<protein>
    <submittedName>
        <fullName evidence="9">Oligopeptide ABC transporter substrate-binding protein</fullName>
    </submittedName>
</protein>
<dbReference type="InterPro" id="IPR023765">
    <property type="entry name" value="SBP_5_CS"/>
</dbReference>
<evidence type="ECO:0000259" key="8">
    <source>
        <dbReference type="Pfam" id="PF00496"/>
    </source>
</evidence>
<dbReference type="InterPro" id="IPR000914">
    <property type="entry name" value="SBP_5_dom"/>
</dbReference>
<keyword evidence="5" id="KW-0571">Peptide transport</keyword>
<gene>
    <name evidence="9" type="ORF">GHI93_09260</name>
</gene>
<feature type="chain" id="PRO_5039721582" evidence="7">
    <location>
        <begin position="22"/>
        <end position="597"/>
    </location>
</feature>
<name>A0A7X1ZA77_9LACT</name>
<dbReference type="InterPro" id="IPR030678">
    <property type="entry name" value="Peptide/Ni-bd"/>
</dbReference>
<evidence type="ECO:0000256" key="4">
    <source>
        <dbReference type="ARBA" id="ARBA00022729"/>
    </source>
</evidence>
<evidence type="ECO:0000256" key="7">
    <source>
        <dbReference type="SAM" id="SignalP"/>
    </source>
</evidence>
<dbReference type="PANTHER" id="PTHR30290">
    <property type="entry name" value="PERIPLASMIC BINDING COMPONENT OF ABC TRANSPORTER"/>
    <property type="match status" value="1"/>
</dbReference>
<feature type="signal peptide" evidence="7">
    <location>
        <begin position="1"/>
        <end position="21"/>
    </location>
</feature>
<comment type="similarity">
    <text evidence="2">Belongs to the bacterial solute-binding protein 5 family.</text>
</comment>
<dbReference type="PIRSF" id="PIRSF002741">
    <property type="entry name" value="MppA"/>
    <property type="match status" value="1"/>
</dbReference>
<feature type="domain" description="Solute-binding protein family 5" evidence="8">
    <location>
        <begin position="111"/>
        <end position="501"/>
    </location>
</feature>
<dbReference type="Gene3D" id="3.10.105.10">
    <property type="entry name" value="Dipeptide-binding Protein, Domain 3"/>
    <property type="match status" value="1"/>
</dbReference>
<evidence type="ECO:0000313" key="9">
    <source>
        <dbReference type="EMBL" id="MQW40114.1"/>
    </source>
</evidence>
<dbReference type="Gene3D" id="3.40.190.10">
    <property type="entry name" value="Periplasmic binding protein-like II"/>
    <property type="match status" value="1"/>
</dbReference>
<dbReference type="AlphaFoldDB" id="A0A7X1ZA77"/>
<evidence type="ECO:0000256" key="1">
    <source>
        <dbReference type="ARBA" id="ARBA00004193"/>
    </source>
</evidence>
<dbReference type="GO" id="GO:1904680">
    <property type="term" value="F:peptide transmembrane transporter activity"/>
    <property type="evidence" value="ECO:0007669"/>
    <property type="project" value="TreeGrafter"/>
</dbReference>
<dbReference type="GO" id="GO:0043190">
    <property type="term" value="C:ATP-binding cassette (ABC) transporter complex"/>
    <property type="evidence" value="ECO:0007669"/>
    <property type="project" value="InterPro"/>
</dbReference>
<sequence length="597" mass="65387">MKKTKITLLATGLVVAAAALSACGNSSTTSSAKVLKVGDFKVAYDNKAKPIKGGELNVAYESDSPFKAQWLGGLSDDATFAAMSAPSGGALFNVNSAFKIQKGGPADITFDKDAKTATVTLRKDLKWSDGSEVTAKDYEFQYEIIANPAYGSSRWTDSLSNIVGMDDFHTGKAKTISGITYPDGENGKVVKIQFKDNKPGFTQSGNGYFLESAVPYNYLKDVAPKDLASSPKTTTKPLVFGPFKPVNIVTGESIKYVPNEYYYGEKPKLKSIIYSTVSTAKAVSAMKAGKYDVINGMANSQYKQVKDVKGYVTLGNQALYISLMYYNLGHYDTAKSVNIQDRKTPLQDQAVRQAVAYARNVAEVDAKFSNGLSTPANGMIPPIFKQFTDPSAKAYEKQNLDKAKKLLENDGWKVNKSTGYREKDGKELSLVYAARQGDANQETIAQNYIQQWKKIGAKVTLYNGKLMEFNSWVDHMTTPPGANDWDITDGAWSLSSEPSQQDLFSAAAPYNFGHFNDPQITKDLNDIDSEKSEDPTYRKQAFVTYSNDMVKKAYVVPTNFSISYTPVNKRVTGMTLDYGDNYGWSEIGVSSNTPASK</sequence>
<dbReference type="GO" id="GO:0042597">
    <property type="term" value="C:periplasmic space"/>
    <property type="evidence" value="ECO:0007669"/>
    <property type="project" value="UniProtKB-ARBA"/>
</dbReference>
<dbReference type="OrthoDB" id="9796817at2"/>
<dbReference type="InterPro" id="IPR039424">
    <property type="entry name" value="SBP_5"/>
</dbReference>
<keyword evidence="4 7" id="KW-0732">Signal</keyword>
<dbReference type="CDD" id="cd08510">
    <property type="entry name" value="PBP2_Lactococcal_OppA_like"/>
    <property type="match status" value="1"/>
</dbReference>
<dbReference type="PROSITE" id="PS51257">
    <property type="entry name" value="PROKAR_LIPOPROTEIN"/>
    <property type="match status" value="1"/>
</dbReference>
<keyword evidence="10" id="KW-1185">Reference proteome</keyword>
<comment type="subcellular location">
    <subcellularLocation>
        <location evidence="1">Cell membrane</location>
        <topology evidence="1">Lipid-anchor</topology>
    </subcellularLocation>
</comment>
<reference evidence="9 10" key="1">
    <citation type="submission" date="2019-10" db="EMBL/GenBank/DDBJ databases">
        <authorList>
            <person name="Dong K."/>
        </authorList>
    </citation>
    <scope>NUCLEOTIDE SEQUENCE [LARGE SCALE GENOMIC DNA]</scope>
    <source>
        <strain evidence="9 10">DSM 28960</strain>
    </source>
</reference>
<evidence type="ECO:0000256" key="6">
    <source>
        <dbReference type="ARBA" id="ARBA00022927"/>
    </source>
</evidence>
<dbReference type="Pfam" id="PF00496">
    <property type="entry name" value="SBP_bac_5"/>
    <property type="match status" value="1"/>
</dbReference>
<dbReference type="Proteomes" id="UP000439550">
    <property type="component" value="Unassembled WGS sequence"/>
</dbReference>
<dbReference type="GO" id="GO:0015031">
    <property type="term" value="P:protein transport"/>
    <property type="evidence" value="ECO:0007669"/>
    <property type="project" value="UniProtKB-KW"/>
</dbReference>
<comment type="caution">
    <text evidence="9">The sequence shown here is derived from an EMBL/GenBank/DDBJ whole genome shotgun (WGS) entry which is preliminary data.</text>
</comment>
<dbReference type="RefSeq" id="WP_153496773.1">
    <property type="nucleotide sequence ID" value="NZ_CAXYUY010000003.1"/>
</dbReference>
<evidence type="ECO:0000256" key="2">
    <source>
        <dbReference type="ARBA" id="ARBA00005695"/>
    </source>
</evidence>
<proteinExistence type="inferred from homology"/>
<keyword evidence="3" id="KW-0813">Transport</keyword>
<evidence type="ECO:0000256" key="5">
    <source>
        <dbReference type="ARBA" id="ARBA00022856"/>
    </source>
</evidence>
<accession>A0A7X1ZA77</accession>